<name>A0A398B301_9BACI</name>
<dbReference type="OrthoDB" id="7019976at2"/>
<gene>
    <name evidence="3" type="ORF">D1970_13720</name>
</gene>
<evidence type="ECO:0000313" key="4">
    <source>
        <dbReference type="Proteomes" id="UP000265816"/>
    </source>
</evidence>
<proteinExistence type="predicted"/>
<evidence type="ECO:0008006" key="5">
    <source>
        <dbReference type="Google" id="ProtNLM"/>
    </source>
</evidence>
<dbReference type="Pfam" id="PF13524">
    <property type="entry name" value="Glyco_trans_1_2"/>
    <property type="match status" value="1"/>
</dbReference>
<dbReference type="InterPro" id="IPR055259">
    <property type="entry name" value="YkvP/CgeB_Glyco_trans-like"/>
</dbReference>
<feature type="domain" description="Spore protein YkvP N-terminal" evidence="1">
    <location>
        <begin position="3"/>
        <end position="91"/>
    </location>
</feature>
<dbReference type="Pfam" id="PF12996">
    <property type="entry name" value="DUF3880"/>
    <property type="match status" value="1"/>
</dbReference>
<evidence type="ECO:0000259" key="1">
    <source>
        <dbReference type="Pfam" id="PF12996"/>
    </source>
</evidence>
<dbReference type="Proteomes" id="UP000265816">
    <property type="component" value="Unassembled WGS sequence"/>
</dbReference>
<dbReference type="AlphaFoldDB" id="A0A398B301"/>
<keyword evidence="4" id="KW-1185">Reference proteome</keyword>
<feature type="domain" description="Spore protein YkvP/CgeB glycosyl transferase-like" evidence="2">
    <location>
        <begin position="172"/>
        <end position="308"/>
    </location>
</feature>
<accession>A0A398B301</accession>
<dbReference type="RefSeq" id="WP_119113440.1">
    <property type="nucleotide sequence ID" value="NZ_CBCSEO010000010.1"/>
</dbReference>
<sequence length="313" mass="36220">MKILFTNPPPIIKYGMQPGFEKNGWITDRLEVPEQSEEGLIKKIEDFKPDYLFTEGGVDTKRFVFPVLEKYSIPHIYWAIEDPVANSSLAMEWAKKSELTLTPCVEMLENYKKEKLTAICIPFAIDPDYYQKKIPKKVFSDLDAVHIGNNYDVFDERYKAYNYILKPFIDKGKKIAIYGMDWQNPNHRFIVPDPYAKGYIAHEETVYAYSSAKITLGVHSIEDSLTMQSMRTFEVLGCSGFFLTQRTKAIDAMFINHEHLVSSESYEETVELMDYYLANGSAREKIALNGQKYVYNNHTYKQRAAEIISQLNL</sequence>
<dbReference type="EMBL" id="QWVT01000023">
    <property type="protein sequence ID" value="RID84172.1"/>
    <property type="molecule type" value="Genomic_DNA"/>
</dbReference>
<dbReference type="InterPro" id="IPR024542">
    <property type="entry name" value="YkvP_N"/>
</dbReference>
<protein>
    <recommendedName>
        <fullName evidence="5">Spore maturation protein CgeB</fullName>
    </recommendedName>
</protein>
<organism evidence="3 4">
    <name type="scientific">Mesobacillus zeae</name>
    <dbReference type="NCBI Taxonomy" id="1917180"/>
    <lineage>
        <taxon>Bacteria</taxon>
        <taxon>Bacillati</taxon>
        <taxon>Bacillota</taxon>
        <taxon>Bacilli</taxon>
        <taxon>Bacillales</taxon>
        <taxon>Bacillaceae</taxon>
        <taxon>Mesobacillus</taxon>
    </lineage>
</organism>
<evidence type="ECO:0000259" key="2">
    <source>
        <dbReference type="Pfam" id="PF13524"/>
    </source>
</evidence>
<evidence type="ECO:0000313" key="3">
    <source>
        <dbReference type="EMBL" id="RID84172.1"/>
    </source>
</evidence>
<reference evidence="3 4" key="1">
    <citation type="submission" date="2018-08" db="EMBL/GenBank/DDBJ databases">
        <title>Bacillus jemisoniae sp. nov., Bacillus chryseoplanitiae sp. nov., Bacillus resnikiae sp. nov., and Bacillus frankliniae sp. nov., isolated from Viking spacecraft and associated surfaces.</title>
        <authorList>
            <person name="Seuylemezian A."/>
            <person name="Vaishampayan P."/>
        </authorList>
    </citation>
    <scope>NUCLEOTIDE SEQUENCE [LARGE SCALE GENOMIC DNA]</scope>
    <source>
        <strain evidence="3 4">JJ-247</strain>
    </source>
</reference>
<comment type="caution">
    <text evidence="3">The sequence shown here is derived from an EMBL/GenBank/DDBJ whole genome shotgun (WGS) entry which is preliminary data.</text>
</comment>